<feature type="domain" description="Thoeris protein ThsB TIR-like" evidence="1">
    <location>
        <begin position="9"/>
        <end position="100"/>
    </location>
</feature>
<dbReference type="SUPFAM" id="SSF52206">
    <property type="entry name" value="Hypothetical protein MTH538"/>
    <property type="match status" value="1"/>
</dbReference>
<keyword evidence="3" id="KW-1185">Reference proteome</keyword>
<evidence type="ECO:0000313" key="2">
    <source>
        <dbReference type="EMBL" id="MBC6995878.1"/>
    </source>
</evidence>
<organism evidence="2 3">
    <name type="scientific">Neolewinella lacunae</name>
    <dbReference type="NCBI Taxonomy" id="1517758"/>
    <lineage>
        <taxon>Bacteria</taxon>
        <taxon>Pseudomonadati</taxon>
        <taxon>Bacteroidota</taxon>
        <taxon>Saprospiria</taxon>
        <taxon>Saprospirales</taxon>
        <taxon>Lewinellaceae</taxon>
        <taxon>Neolewinella</taxon>
    </lineage>
</organism>
<dbReference type="AlphaFoldDB" id="A0A923TA81"/>
<dbReference type="RefSeq" id="WP_187467894.1">
    <property type="nucleotide sequence ID" value="NZ_JACSIT010000141.1"/>
</dbReference>
<dbReference type="Gene3D" id="3.40.50.9200">
    <property type="entry name" value="Hypothetical protein MTH538"/>
    <property type="match status" value="1"/>
</dbReference>
<gene>
    <name evidence="2" type="ORF">H9S92_17050</name>
</gene>
<dbReference type="Pfam" id="PF08937">
    <property type="entry name" value="ThsB_TIR"/>
    <property type="match status" value="1"/>
</dbReference>
<evidence type="ECO:0000259" key="1">
    <source>
        <dbReference type="Pfam" id="PF08937"/>
    </source>
</evidence>
<dbReference type="Proteomes" id="UP000650081">
    <property type="component" value="Unassembled WGS sequence"/>
</dbReference>
<name>A0A923TA81_9BACT</name>
<evidence type="ECO:0000313" key="3">
    <source>
        <dbReference type="Proteomes" id="UP000650081"/>
    </source>
</evidence>
<dbReference type="InterPro" id="IPR015032">
    <property type="entry name" value="ThsB__TIR-like_domain"/>
</dbReference>
<reference evidence="2" key="1">
    <citation type="submission" date="2020-08" db="EMBL/GenBank/DDBJ databases">
        <title>Lewinella bacteria from marine environments.</title>
        <authorList>
            <person name="Zhong Y."/>
        </authorList>
    </citation>
    <scope>NUCLEOTIDE SEQUENCE</scope>
    <source>
        <strain evidence="2">KCTC 42187</strain>
    </source>
</reference>
<proteinExistence type="predicted"/>
<dbReference type="InterPro" id="IPR036490">
    <property type="entry name" value="ThsB_TIR-like_sf"/>
</dbReference>
<sequence length="157" mass="17491">MSKKSSNVFISHHSKDDMHIGKMRELLARGGYSIKNSSVDSSRWNRATDEGYIRRLLRMRINWSGTCIVLLSDTTHSREWVNWEIETANRLGKRIIGVHCLGSTGCELPEALKKYGNAIVGWQSDRIIGAINGTINNFEEPDGSSSDALFSSSSVVC</sequence>
<dbReference type="EMBL" id="JACSIT010000141">
    <property type="protein sequence ID" value="MBC6995878.1"/>
    <property type="molecule type" value="Genomic_DNA"/>
</dbReference>
<protein>
    <submittedName>
        <fullName evidence="2">TIR domain-containing protein</fullName>
    </submittedName>
</protein>
<comment type="caution">
    <text evidence="2">The sequence shown here is derived from an EMBL/GenBank/DDBJ whole genome shotgun (WGS) entry which is preliminary data.</text>
</comment>
<accession>A0A923TA81</accession>